<name>A0A2M8P069_9CHLR</name>
<dbReference type="Gene3D" id="2.30.30.40">
    <property type="entry name" value="SH3 Domains"/>
    <property type="match status" value="1"/>
</dbReference>
<dbReference type="Gene3D" id="2.120.10.30">
    <property type="entry name" value="TolB, C-terminal domain"/>
    <property type="match status" value="1"/>
</dbReference>
<organism evidence="1 2">
    <name type="scientific">Candidatus Thermofonsia Clade 1 bacterium</name>
    <dbReference type="NCBI Taxonomy" id="2364210"/>
    <lineage>
        <taxon>Bacteria</taxon>
        <taxon>Bacillati</taxon>
        <taxon>Chloroflexota</taxon>
        <taxon>Candidatus Thermofontia</taxon>
        <taxon>Candidatus Thermofonsia Clade 1</taxon>
    </lineage>
</organism>
<reference evidence="1 2" key="1">
    <citation type="submission" date="2017-11" db="EMBL/GenBank/DDBJ databases">
        <title>Evolution of Phototrophy in the Chloroflexi Phylum Driven by Horizontal Gene Transfer.</title>
        <authorList>
            <person name="Ward L.M."/>
            <person name="Hemp J."/>
            <person name="Shih P.M."/>
            <person name="Mcglynn S.E."/>
            <person name="Fischer W."/>
        </authorList>
    </citation>
    <scope>NUCLEOTIDE SEQUENCE [LARGE SCALE GENOMIC DNA]</scope>
    <source>
        <strain evidence="1">CP2_2F</strain>
    </source>
</reference>
<dbReference type="AlphaFoldDB" id="A0A2M8P069"/>
<evidence type="ECO:0008006" key="3">
    <source>
        <dbReference type="Google" id="ProtNLM"/>
    </source>
</evidence>
<dbReference type="InterPro" id="IPR011659">
    <property type="entry name" value="WD40"/>
</dbReference>
<dbReference type="SUPFAM" id="SSF82171">
    <property type="entry name" value="DPP6 N-terminal domain-like"/>
    <property type="match status" value="1"/>
</dbReference>
<evidence type="ECO:0000313" key="1">
    <source>
        <dbReference type="EMBL" id="PJF30936.1"/>
    </source>
</evidence>
<dbReference type="InterPro" id="IPR011042">
    <property type="entry name" value="6-blade_b-propeller_TolB-like"/>
</dbReference>
<protein>
    <recommendedName>
        <fullName evidence="3">SH3b domain-containing protein</fullName>
    </recommendedName>
</protein>
<comment type="caution">
    <text evidence="1">The sequence shown here is derived from an EMBL/GenBank/DDBJ whole genome shotgun (WGS) entry which is preliminary data.</text>
</comment>
<dbReference type="Pfam" id="PF07676">
    <property type="entry name" value="PD40"/>
    <property type="match status" value="1"/>
</dbReference>
<gene>
    <name evidence="1" type="ORF">CUN51_05475</name>
</gene>
<proteinExistence type="predicted"/>
<dbReference type="Proteomes" id="UP000228921">
    <property type="component" value="Unassembled WGS sequence"/>
</dbReference>
<sequence length="564" mass="61580">MLCAFLALSGLTTLPTARAQADTELIILMRGDLWAYSEATNTLRQLTRWGYNQTPVMSPDNQRVAYASAAEIALPALQRFGEAPSLPPTNIWVWSLVNGQATRIAQQPVNASFGTGMPTESYIRRSTPVWSPDGLRLAWIESVVVGDQVTHYLAIHDMLNNRLRSLTPIEIEGLTGLFGFDTPRWGASVAVRASGLSGQIYTEVLIFFREDGQFLGQFRLQEGSGAVIQHYEWATLNGQPYIAALFSNNAWVLINPLNGSRLNAPSLVERFSPYAPNAVSAYFLIATDTTGYRWRGVANGQEVALPFSGFSEQLSIAPSGMAIAWAAEDAVYILRGGQTRKIFGTERLVGDTRPMAVAWGYNAWRVQPTGALQPPTPQPVPECNLATRLSIGLRARVTTFPPQANALNSQPARPSRDQRSVLLTTIPVGGTMVLLNGPVCNDGVLWWQVNYNGIIGWTGEGENGVYWLEPLTAADACPPLLPPRLRIGGTARVTPGLPNALRTQPTVNNQISRVIGSIPGGQTFRVLNGPICADGYTWWQVNYQGMVGWTPEGEGATYWLEPIQ</sequence>
<evidence type="ECO:0000313" key="2">
    <source>
        <dbReference type="Proteomes" id="UP000228921"/>
    </source>
</evidence>
<dbReference type="EMBL" id="PGTK01000005">
    <property type="protein sequence ID" value="PJF30936.1"/>
    <property type="molecule type" value="Genomic_DNA"/>
</dbReference>
<accession>A0A2M8P069</accession>